<comment type="caution">
    <text evidence="1">The sequence shown here is derived from an EMBL/GenBank/DDBJ whole genome shotgun (WGS) entry which is preliminary data.</text>
</comment>
<feature type="non-terminal residue" evidence="1">
    <location>
        <position position="1"/>
    </location>
</feature>
<organism evidence="1">
    <name type="scientific">marine sediment metagenome</name>
    <dbReference type="NCBI Taxonomy" id="412755"/>
    <lineage>
        <taxon>unclassified sequences</taxon>
        <taxon>metagenomes</taxon>
        <taxon>ecological metagenomes</taxon>
    </lineage>
</organism>
<sequence>KIHGYRKEYGTDDKPFEMISVAIDAFDLDGHKKLADMGIDETCDMPWLYYGGKFSSPIGVKIDAMKRFGDEVMSKM</sequence>
<gene>
    <name evidence="1" type="ORF">S01H1_49412</name>
</gene>
<accession>X0VUX3</accession>
<reference evidence="1" key="1">
    <citation type="journal article" date="2014" name="Front. Microbiol.">
        <title>High frequency of phylogenetically diverse reductive dehalogenase-homologous genes in deep subseafloor sedimentary metagenomes.</title>
        <authorList>
            <person name="Kawai M."/>
            <person name="Futagami T."/>
            <person name="Toyoda A."/>
            <person name="Takaki Y."/>
            <person name="Nishi S."/>
            <person name="Hori S."/>
            <person name="Arai W."/>
            <person name="Tsubouchi T."/>
            <person name="Morono Y."/>
            <person name="Uchiyama I."/>
            <person name="Ito T."/>
            <person name="Fujiyama A."/>
            <person name="Inagaki F."/>
            <person name="Takami H."/>
        </authorList>
    </citation>
    <scope>NUCLEOTIDE SEQUENCE</scope>
    <source>
        <strain evidence="1">Expedition CK06-06</strain>
    </source>
</reference>
<dbReference type="AlphaFoldDB" id="X0VUX3"/>
<evidence type="ECO:0000313" key="1">
    <source>
        <dbReference type="EMBL" id="GAG22055.1"/>
    </source>
</evidence>
<protein>
    <submittedName>
        <fullName evidence="1">Uncharacterized protein</fullName>
    </submittedName>
</protein>
<name>X0VUX3_9ZZZZ</name>
<dbReference type="EMBL" id="BARS01031785">
    <property type="protein sequence ID" value="GAG22055.1"/>
    <property type="molecule type" value="Genomic_DNA"/>
</dbReference>
<proteinExistence type="predicted"/>